<feature type="chain" id="PRO_5045138696" evidence="4">
    <location>
        <begin position="22"/>
        <end position="369"/>
    </location>
</feature>
<sequence length="369" mass="40572">MKRVVAWGLIGALAMSLAACGGNANSGEKESGKAAVTETDATGAAVAETELESENNGDFSTEYNWAFATTYGSGTVVVQSYQKFAELAKEYTSGSVIINLYPDGQLVASEDDSMAQLSAGEIEFVGTGSMPWWIYSTDYAWTQAPFMITDADTYENVYNSDTIKAVRQSWADNYNVKDLCGGFYRGMRKLAATKKVGNVGDLSGLKLRMNSSALWNSAWQSLGAVTVPLSLNELYTSIQTGVVEGCENPLSESGYLNIPEVTSYVMNTNHVAEYAIVCMNNDLYESLPENYQTALINAWTDAMDWARAEVEKEEAGWIKKYQEAGCEIVDFDIESAREASIPFWKEMFESGEWAMSYDEVMSLIEECSK</sequence>
<keyword evidence="6" id="KW-1185">Reference proteome</keyword>
<dbReference type="InterPro" id="IPR018389">
    <property type="entry name" value="DctP_fam"/>
</dbReference>
<reference evidence="5 6" key="1">
    <citation type="submission" date="2024-03" db="EMBL/GenBank/DDBJ databases">
        <title>Human intestinal bacterial collection.</title>
        <authorList>
            <person name="Pauvert C."/>
            <person name="Hitch T.C.A."/>
            <person name="Clavel T."/>
        </authorList>
    </citation>
    <scope>NUCLEOTIDE SEQUENCE [LARGE SCALE GENOMIC DNA]</scope>
    <source>
        <strain evidence="5 6">CLA-SR-H021</strain>
    </source>
</reference>
<evidence type="ECO:0000256" key="2">
    <source>
        <dbReference type="ARBA" id="ARBA00022448"/>
    </source>
</evidence>
<comment type="caution">
    <text evidence="5">The sequence shown here is derived from an EMBL/GenBank/DDBJ whole genome shotgun (WGS) entry which is preliminary data.</text>
</comment>
<dbReference type="InterPro" id="IPR038404">
    <property type="entry name" value="TRAP_DctP_sf"/>
</dbReference>
<dbReference type="Pfam" id="PF03480">
    <property type="entry name" value="DctP"/>
    <property type="match status" value="1"/>
</dbReference>
<keyword evidence="3 4" id="KW-0732">Signal</keyword>
<evidence type="ECO:0000313" key="5">
    <source>
        <dbReference type="EMBL" id="MEQ2426032.1"/>
    </source>
</evidence>
<comment type="similarity">
    <text evidence="1">Belongs to the bacterial solute-binding protein 7 family.</text>
</comment>
<dbReference type="RefSeq" id="WP_040380129.1">
    <property type="nucleotide sequence ID" value="NZ_JAJFDX010000002.1"/>
</dbReference>
<evidence type="ECO:0000256" key="3">
    <source>
        <dbReference type="ARBA" id="ARBA00022729"/>
    </source>
</evidence>
<dbReference type="PROSITE" id="PS51257">
    <property type="entry name" value="PROKAR_LIPOPROTEIN"/>
    <property type="match status" value="1"/>
</dbReference>
<organism evidence="5 6">
    <name type="scientific">Enterocloster hominis</name>
    <name type="common">ex Hitch et al. 2024</name>
    <dbReference type="NCBI Taxonomy" id="1917870"/>
    <lineage>
        <taxon>Bacteria</taxon>
        <taxon>Bacillati</taxon>
        <taxon>Bacillota</taxon>
        <taxon>Clostridia</taxon>
        <taxon>Lachnospirales</taxon>
        <taxon>Lachnospiraceae</taxon>
        <taxon>Enterocloster</taxon>
    </lineage>
</organism>
<evidence type="ECO:0000256" key="4">
    <source>
        <dbReference type="SAM" id="SignalP"/>
    </source>
</evidence>
<dbReference type="Proteomes" id="UP001454086">
    <property type="component" value="Unassembled WGS sequence"/>
</dbReference>
<evidence type="ECO:0000313" key="6">
    <source>
        <dbReference type="Proteomes" id="UP001454086"/>
    </source>
</evidence>
<dbReference type="NCBIfam" id="NF037995">
    <property type="entry name" value="TRAP_S1"/>
    <property type="match status" value="1"/>
</dbReference>
<gene>
    <name evidence="5" type="ORF">WMQ36_13725</name>
</gene>
<evidence type="ECO:0000256" key="1">
    <source>
        <dbReference type="ARBA" id="ARBA00009023"/>
    </source>
</evidence>
<accession>A0ABV1D6K9</accession>
<proteinExistence type="inferred from homology"/>
<keyword evidence="2" id="KW-0813">Transport</keyword>
<feature type="signal peptide" evidence="4">
    <location>
        <begin position="1"/>
        <end position="21"/>
    </location>
</feature>
<dbReference type="Gene3D" id="3.40.190.170">
    <property type="entry name" value="Bacterial extracellular solute-binding protein, family 7"/>
    <property type="match status" value="1"/>
</dbReference>
<dbReference type="PANTHER" id="PTHR33376:SF7">
    <property type="entry name" value="C4-DICARBOXYLATE-BINDING PROTEIN DCTB"/>
    <property type="match status" value="1"/>
</dbReference>
<dbReference type="PANTHER" id="PTHR33376">
    <property type="match status" value="1"/>
</dbReference>
<dbReference type="EMBL" id="JBBMFM010000048">
    <property type="protein sequence ID" value="MEQ2426032.1"/>
    <property type="molecule type" value="Genomic_DNA"/>
</dbReference>
<dbReference type="CDD" id="cd13603">
    <property type="entry name" value="PBP2_TRAP_Siap_TeaA_like"/>
    <property type="match status" value="1"/>
</dbReference>
<protein>
    <submittedName>
        <fullName evidence="5">TRAP transporter substrate-binding protein</fullName>
    </submittedName>
</protein>
<name>A0ABV1D6K9_9FIRM</name>